<proteinExistence type="predicted"/>
<comment type="subcellular location">
    <subcellularLocation>
        <location evidence="1">Endomembrane system</location>
        <topology evidence="1">Multi-pass membrane protein</topology>
    </subcellularLocation>
</comment>
<evidence type="ECO:0000259" key="6">
    <source>
        <dbReference type="SMART" id="SM00752"/>
    </source>
</evidence>
<evidence type="ECO:0000256" key="1">
    <source>
        <dbReference type="ARBA" id="ARBA00004127"/>
    </source>
</evidence>
<dbReference type="PANTHER" id="PTHR39535">
    <property type="entry name" value="SPORULATION-DELAYING PROTEIN SDPB"/>
    <property type="match status" value="1"/>
</dbReference>
<dbReference type="SMART" id="SM00752">
    <property type="entry name" value="HTTM"/>
    <property type="match status" value="1"/>
</dbReference>
<protein>
    <recommendedName>
        <fullName evidence="6">HTTM-like domain-containing protein</fullName>
    </recommendedName>
</protein>
<dbReference type="InterPro" id="IPR052964">
    <property type="entry name" value="Sporulation_signal_mat"/>
</dbReference>
<organism evidence="7 8">
    <name type="scientific">Patiriisocius hiemis</name>
    <dbReference type="NCBI Taxonomy" id="3075604"/>
    <lineage>
        <taxon>Bacteria</taxon>
        <taxon>Pseudomonadati</taxon>
        <taxon>Bacteroidota</taxon>
        <taxon>Flavobacteriia</taxon>
        <taxon>Flavobacteriales</taxon>
        <taxon>Flavobacteriaceae</taxon>
        <taxon>Patiriisocius</taxon>
    </lineage>
</organism>
<keyword evidence="2 5" id="KW-0812">Transmembrane</keyword>
<accession>A0ABU2YCY1</accession>
<feature type="transmembrane region" description="Helical" evidence="5">
    <location>
        <begin position="20"/>
        <end position="38"/>
    </location>
</feature>
<feature type="transmembrane region" description="Helical" evidence="5">
    <location>
        <begin position="199"/>
        <end position="220"/>
    </location>
</feature>
<sequence length="506" mass="58989">MLKLIKGLYNKKVSSKGLAIFRILFSSTLFFEVLRIYNYKELYYGAFPNLEVSSSITVGLQAWLLVLIFLAFGFLSKIMTILNYALALFLLSQFQGLIYHMAYTYLGIGFLMMLFPLSKSFSIDALLKIKYKVTSSSDTKVTVLAYYLFVLVGIGFVYIDSIFFKLKTEVWMNGTGMWLPASLPHFTILKDQWLLNQKYLLLFFGYLTIVFEAIFCFLFFRKRFRIPLLIIGLGLHIGILIEFPIPYFAMGAIGVYMLLVPLKFWEIIPIFNIKTEKLKPAENPSSVTKFFNLLYFSGFSKKLEVTGYTIIIVMLLLLQFNSTFNFPASKPIERKALEISAKFEPFFYHLKQFKEKGRKFSKRYLGITAHGVFVDSHYNGFEKIYTLSYQDKLLPIYSNQGIPKRYLSSGSWVHYNFRVNRHVEKQTTKNLKDGLSRYAIYWSLENDIDLNNTEFDVLEKKVHYTFKWEKDLLQKNLSEPWNPSGILTFKYGKARLTLDKPLKNDN</sequence>
<evidence type="ECO:0000256" key="2">
    <source>
        <dbReference type="ARBA" id="ARBA00022692"/>
    </source>
</evidence>
<dbReference type="InterPro" id="IPR011020">
    <property type="entry name" value="HTTM-like"/>
</dbReference>
<dbReference type="EMBL" id="JAVRHZ010000004">
    <property type="protein sequence ID" value="MDT0556044.1"/>
    <property type="molecule type" value="Genomic_DNA"/>
</dbReference>
<dbReference type="PANTHER" id="PTHR39535:SF2">
    <property type="entry name" value="HTTM DOMAIN-CONTAINING PROTEIN"/>
    <property type="match status" value="1"/>
</dbReference>
<feature type="transmembrane region" description="Helical" evidence="5">
    <location>
        <begin position="141"/>
        <end position="164"/>
    </location>
</feature>
<comment type="caution">
    <text evidence="7">The sequence shown here is derived from an EMBL/GenBank/DDBJ whole genome shotgun (WGS) entry which is preliminary data.</text>
</comment>
<reference evidence="7 8" key="1">
    <citation type="submission" date="2023-09" db="EMBL/GenBank/DDBJ databases">
        <authorList>
            <person name="Rey-Velasco X."/>
        </authorList>
    </citation>
    <scope>NUCLEOTIDE SEQUENCE [LARGE SCALE GENOMIC DNA]</scope>
    <source>
        <strain evidence="7 8">W242</strain>
    </source>
</reference>
<evidence type="ECO:0000256" key="4">
    <source>
        <dbReference type="ARBA" id="ARBA00023136"/>
    </source>
</evidence>
<keyword evidence="8" id="KW-1185">Reference proteome</keyword>
<feature type="transmembrane region" description="Helical" evidence="5">
    <location>
        <begin position="227"/>
        <end position="259"/>
    </location>
</feature>
<feature type="domain" description="HTTM-like" evidence="6">
    <location>
        <begin position="10"/>
        <end position="264"/>
    </location>
</feature>
<evidence type="ECO:0000256" key="5">
    <source>
        <dbReference type="SAM" id="Phobius"/>
    </source>
</evidence>
<evidence type="ECO:0000313" key="8">
    <source>
        <dbReference type="Proteomes" id="UP001254488"/>
    </source>
</evidence>
<dbReference type="Proteomes" id="UP001254488">
    <property type="component" value="Unassembled WGS sequence"/>
</dbReference>
<dbReference type="RefSeq" id="WP_311332997.1">
    <property type="nucleotide sequence ID" value="NZ_JAVRHZ010000004.1"/>
</dbReference>
<gene>
    <name evidence="7" type="ORF">RM538_08520</name>
</gene>
<evidence type="ECO:0000313" key="7">
    <source>
        <dbReference type="EMBL" id="MDT0556044.1"/>
    </source>
</evidence>
<feature type="transmembrane region" description="Helical" evidence="5">
    <location>
        <begin position="305"/>
        <end position="326"/>
    </location>
</feature>
<evidence type="ECO:0000256" key="3">
    <source>
        <dbReference type="ARBA" id="ARBA00022989"/>
    </source>
</evidence>
<name>A0ABU2YCY1_9FLAO</name>
<feature type="transmembrane region" description="Helical" evidence="5">
    <location>
        <begin position="58"/>
        <end position="75"/>
    </location>
</feature>
<keyword evidence="3 5" id="KW-1133">Transmembrane helix</keyword>
<keyword evidence="4 5" id="KW-0472">Membrane</keyword>